<name>A0A7S1PIQ6_9EUKA</name>
<dbReference type="EMBL" id="HBGD01008966">
    <property type="protein sequence ID" value="CAD9084142.1"/>
    <property type="molecule type" value="Transcribed_RNA"/>
</dbReference>
<protein>
    <submittedName>
        <fullName evidence="1">Uncharacterized protein</fullName>
    </submittedName>
</protein>
<evidence type="ECO:0000313" key="1">
    <source>
        <dbReference type="EMBL" id="CAD9084142.1"/>
    </source>
</evidence>
<gene>
    <name evidence="1" type="ORF">PCOS0759_LOCUS7396</name>
</gene>
<reference evidence="1" key="1">
    <citation type="submission" date="2021-01" db="EMBL/GenBank/DDBJ databases">
        <authorList>
            <person name="Corre E."/>
            <person name="Pelletier E."/>
            <person name="Niang G."/>
            <person name="Scheremetjew M."/>
            <person name="Finn R."/>
            <person name="Kale V."/>
            <person name="Holt S."/>
            <person name="Cochrane G."/>
            <person name="Meng A."/>
            <person name="Brown T."/>
            <person name="Cohen L."/>
        </authorList>
    </citation>
    <scope>NUCLEOTIDE SEQUENCE</scope>
    <source>
        <strain evidence="1">WS</strain>
    </source>
</reference>
<dbReference type="AlphaFoldDB" id="A0A7S1PIQ6"/>
<organism evidence="1">
    <name type="scientific">Percolomonas cosmopolitus</name>
    <dbReference type="NCBI Taxonomy" id="63605"/>
    <lineage>
        <taxon>Eukaryota</taxon>
        <taxon>Discoba</taxon>
        <taxon>Heterolobosea</taxon>
        <taxon>Tetramitia</taxon>
        <taxon>Eutetramitia</taxon>
        <taxon>Percolomonadidae</taxon>
        <taxon>Percolomonas</taxon>
    </lineage>
</organism>
<accession>A0A7S1PIQ6</accession>
<sequence length="121" mass="13595">MSHQTPHVSDSADQCIHFVCGVVPRNAESIFVGISDLMLLYTEPLFTCVYNLKKEDGISGAKAWLARYLQQCLNVQGGVTHVSLTPQCDDRAIFCFLTRDILLDDECVCGNKKTLWLVVWE</sequence>
<proteinExistence type="predicted"/>